<gene>
    <name evidence="2" type="primary">jg1352</name>
    <name evidence="2" type="ORF">PAEG_LOCUS20612</name>
</gene>
<dbReference type="AlphaFoldDB" id="A0A8S4RZW3"/>
<dbReference type="Proteomes" id="UP000838756">
    <property type="component" value="Unassembled WGS sequence"/>
</dbReference>
<feature type="region of interest" description="Disordered" evidence="1">
    <location>
        <begin position="87"/>
        <end position="110"/>
    </location>
</feature>
<protein>
    <submittedName>
        <fullName evidence="2">Jg1352 protein</fullName>
    </submittedName>
</protein>
<comment type="caution">
    <text evidence="2">The sequence shown here is derived from an EMBL/GenBank/DDBJ whole genome shotgun (WGS) entry which is preliminary data.</text>
</comment>
<evidence type="ECO:0000313" key="2">
    <source>
        <dbReference type="EMBL" id="CAH2244697.1"/>
    </source>
</evidence>
<evidence type="ECO:0000313" key="3">
    <source>
        <dbReference type="Proteomes" id="UP000838756"/>
    </source>
</evidence>
<accession>A0A8S4RZW3</accession>
<dbReference type="EMBL" id="CAKXAJ010025840">
    <property type="protein sequence ID" value="CAH2244697.1"/>
    <property type="molecule type" value="Genomic_DNA"/>
</dbReference>
<keyword evidence="3" id="KW-1185">Reference proteome</keyword>
<proteinExistence type="predicted"/>
<organism evidence="2 3">
    <name type="scientific">Pararge aegeria aegeria</name>
    <dbReference type="NCBI Taxonomy" id="348720"/>
    <lineage>
        <taxon>Eukaryota</taxon>
        <taxon>Metazoa</taxon>
        <taxon>Ecdysozoa</taxon>
        <taxon>Arthropoda</taxon>
        <taxon>Hexapoda</taxon>
        <taxon>Insecta</taxon>
        <taxon>Pterygota</taxon>
        <taxon>Neoptera</taxon>
        <taxon>Endopterygota</taxon>
        <taxon>Lepidoptera</taxon>
        <taxon>Glossata</taxon>
        <taxon>Ditrysia</taxon>
        <taxon>Papilionoidea</taxon>
        <taxon>Nymphalidae</taxon>
        <taxon>Satyrinae</taxon>
        <taxon>Satyrini</taxon>
        <taxon>Parargina</taxon>
        <taxon>Pararge</taxon>
    </lineage>
</organism>
<name>A0A8S4RZW3_9NEOP</name>
<reference evidence="2" key="1">
    <citation type="submission" date="2022-03" db="EMBL/GenBank/DDBJ databases">
        <authorList>
            <person name="Lindestad O."/>
        </authorList>
    </citation>
    <scope>NUCLEOTIDE SEQUENCE</scope>
</reference>
<dbReference type="OrthoDB" id="6932482at2759"/>
<evidence type="ECO:0000256" key="1">
    <source>
        <dbReference type="SAM" id="MobiDB-lite"/>
    </source>
</evidence>
<sequence>MTEDMSAAQIQKKTLDAVALITSIATKSTNLKGTFVREIKNAASSVKEAIEVLSSRTISEETWQLQADNARLQAEMASLREELATLRGDMEKSQKQGPASSPPDMTERGCQRPWSERFNQLNYGSPTFDAEISICLISLIDLMINHREDKSIKQHLNLHSYPFTKLINVIFLAKPFYLTSYLP</sequence>